<organism evidence="2 3">
    <name type="scientific">Dubosiella newyorkensis</name>
    <dbReference type="NCBI Taxonomy" id="1862672"/>
    <lineage>
        <taxon>Bacteria</taxon>
        <taxon>Bacillati</taxon>
        <taxon>Bacillota</taxon>
        <taxon>Erysipelotrichia</taxon>
        <taxon>Erysipelotrichales</taxon>
        <taxon>Erysipelotrichaceae</taxon>
        <taxon>Dubosiella</taxon>
    </lineage>
</organism>
<feature type="domain" description="YgjP-like metallopeptidase" evidence="1">
    <location>
        <begin position="19"/>
        <end position="200"/>
    </location>
</feature>
<reference evidence="2 3" key="1">
    <citation type="submission" date="2016-11" db="EMBL/GenBank/DDBJ databases">
        <title>Description of two novel members of the family Erysipelotrichaceae: Ileibacterium lipovorans gen. nov., sp. nov. and Dubosiella newyorkensis, gen. nov., sp. nov.</title>
        <authorList>
            <person name="Cox L.M."/>
            <person name="Sohn J."/>
            <person name="Tyrrell K.L."/>
            <person name="Citron D.M."/>
            <person name="Lawson P.A."/>
            <person name="Patel N.B."/>
            <person name="Iizumi T."/>
            <person name="Perez-Perez G.I."/>
            <person name="Goldstein E.J."/>
            <person name="Blaser M.J."/>
        </authorList>
    </citation>
    <scope>NUCLEOTIDE SEQUENCE [LARGE SCALE GENOMIC DNA]</scope>
    <source>
        <strain evidence="2 3">NYU-BL-A4</strain>
    </source>
</reference>
<dbReference type="STRING" id="1862672.BO225_04690"/>
<protein>
    <recommendedName>
        <fullName evidence="1">YgjP-like metallopeptidase domain-containing protein</fullName>
    </recommendedName>
</protein>
<accession>A0A1U7NNJ5</accession>
<gene>
    <name evidence="2" type="ORF">BO225_04690</name>
</gene>
<evidence type="ECO:0000259" key="1">
    <source>
        <dbReference type="Pfam" id="PF01863"/>
    </source>
</evidence>
<dbReference type="Pfam" id="PF01863">
    <property type="entry name" value="YgjP-like"/>
    <property type="match status" value="1"/>
</dbReference>
<name>A0A1U7NNJ5_9FIRM</name>
<keyword evidence="3" id="KW-1185">Reference proteome</keyword>
<dbReference type="CDD" id="cd07344">
    <property type="entry name" value="M48_yhfN_like"/>
    <property type="match status" value="1"/>
</dbReference>
<dbReference type="AlphaFoldDB" id="A0A1U7NNJ5"/>
<sequence length="206" mass="24695">MKSFPICPDLKIVSSKRNKRMVLSYKEGRFFLSVPLFVDEKTIEAFLQANASWIQEKRESKVKEGDTVFLFDRSYHVCFADQSWIKDDTLFYDPQSWLSFIAHFARPRLRQEFEETRKKFGFPYVELRFGHYRSKWGSCTPMKNIIALNIKLAFVSKKAREAIYVHELTHLEEANHSKAFYERLYLRLDDYDERMKEFKNLHLPLL</sequence>
<dbReference type="EMBL" id="MPKA01000058">
    <property type="protein sequence ID" value="OLU46871.1"/>
    <property type="molecule type" value="Genomic_DNA"/>
</dbReference>
<evidence type="ECO:0000313" key="2">
    <source>
        <dbReference type="EMBL" id="OLU46871.1"/>
    </source>
</evidence>
<dbReference type="InterPro" id="IPR053136">
    <property type="entry name" value="UTP_pyrophosphatase-like"/>
</dbReference>
<dbReference type="PANTHER" id="PTHR30399:SF1">
    <property type="entry name" value="UTP PYROPHOSPHATASE"/>
    <property type="match status" value="1"/>
</dbReference>
<dbReference type="InterPro" id="IPR002725">
    <property type="entry name" value="YgjP-like_metallopeptidase"/>
</dbReference>
<dbReference type="RefSeq" id="WP_076341126.1">
    <property type="nucleotide sequence ID" value="NZ_CANTAN010000002.1"/>
</dbReference>
<proteinExistence type="predicted"/>
<dbReference type="OrthoDB" id="9811177at2"/>
<comment type="caution">
    <text evidence="2">The sequence shown here is derived from an EMBL/GenBank/DDBJ whole genome shotgun (WGS) entry which is preliminary data.</text>
</comment>
<evidence type="ECO:0000313" key="3">
    <source>
        <dbReference type="Proteomes" id="UP000186705"/>
    </source>
</evidence>
<dbReference type="PANTHER" id="PTHR30399">
    <property type="entry name" value="UNCHARACTERIZED PROTEIN YGJP"/>
    <property type="match status" value="1"/>
</dbReference>
<dbReference type="GeneID" id="78275246"/>
<dbReference type="Gene3D" id="3.30.2010.10">
    <property type="entry name" value="Metalloproteases ('zincins'), catalytic domain"/>
    <property type="match status" value="1"/>
</dbReference>
<dbReference type="Proteomes" id="UP000186705">
    <property type="component" value="Unassembled WGS sequence"/>
</dbReference>